<keyword evidence="1" id="KW-1133">Transmembrane helix</keyword>
<accession>A0A6S4UL58</accession>
<sequence>MIKMNPTTPNIEYQPKIALIITPLIPISLLILLCVLTGKFTLDLLYIIGIFVGTYYIILFPLLLKICQVLITKNRFIFPLMWLGAHISFSLIYFFLAVYENISHNLPIFDYVFPTVGRTLISTSTFTVSFILSLIFWFFASFQPRLKAKHAGKSQLNDSQ</sequence>
<evidence type="ECO:0000313" key="3">
    <source>
        <dbReference type="Proteomes" id="UP000515758"/>
    </source>
</evidence>
<organism evidence="2 3">
    <name type="scientific">Acinetobacter pittii</name>
    <name type="common">Acinetobacter genomosp. 3</name>
    <dbReference type="NCBI Taxonomy" id="48296"/>
    <lineage>
        <taxon>Bacteria</taxon>
        <taxon>Pseudomonadati</taxon>
        <taxon>Pseudomonadota</taxon>
        <taxon>Gammaproteobacteria</taxon>
        <taxon>Moraxellales</taxon>
        <taxon>Moraxellaceae</taxon>
        <taxon>Acinetobacter</taxon>
        <taxon>Acinetobacter calcoaceticus/baumannii complex</taxon>
    </lineage>
</organism>
<gene>
    <name evidence="2" type="ORF">WP2W18E11_03820</name>
</gene>
<protein>
    <submittedName>
        <fullName evidence="2">Uncharacterized protein</fullName>
    </submittedName>
</protein>
<dbReference type="RefSeq" id="WP_182917763.1">
    <property type="nucleotide sequence ID" value="NZ_AP021936.1"/>
</dbReference>
<evidence type="ECO:0000256" key="1">
    <source>
        <dbReference type="SAM" id="Phobius"/>
    </source>
</evidence>
<feature type="transmembrane region" description="Helical" evidence="1">
    <location>
        <begin position="119"/>
        <end position="140"/>
    </location>
</feature>
<name>A0A6S4UL58_ACIPI</name>
<proteinExistence type="predicted"/>
<feature type="transmembrane region" description="Helical" evidence="1">
    <location>
        <begin position="44"/>
        <end position="64"/>
    </location>
</feature>
<keyword evidence="1" id="KW-0472">Membrane</keyword>
<dbReference type="EMBL" id="AP021936">
    <property type="protein sequence ID" value="BBQ47384.1"/>
    <property type="molecule type" value="Genomic_DNA"/>
</dbReference>
<feature type="transmembrane region" description="Helical" evidence="1">
    <location>
        <begin position="20"/>
        <end position="38"/>
    </location>
</feature>
<reference evidence="2 3" key="1">
    <citation type="submission" date="2019-12" db="EMBL/GenBank/DDBJ databases">
        <title>complete genome sequences of Acinetobacter pittii str. WP2-W18-ESBL-11 isolated from wastewater treatment plant effluent.</title>
        <authorList>
            <person name="Sekizuka T."/>
            <person name="Itokawa K."/>
            <person name="Yatsu K."/>
            <person name="Inamine Y."/>
            <person name="Kuroda M."/>
        </authorList>
    </citation>
    <scope>NUCLEOTIDE SEQUENCE [LARGE SCALE GENOMIC DNA]</scope>
    <source>
        <strain evidence="2 3">WP2-W18-ESBL-11</strain>
    </source>
</reference>
<dbReference type="Proteomes" id="UP000515758">
    <property type="component" value="Chromosome"/>
</dbReference>
<evidence type="ECO:0000313" key="2">
    <source>
        <dbReference type="EMBL" id="BBQ47384.1"/>
    </source>
</evidence>
<feature type="transmembrane region" description="Helical" evidence="1">
    <location>
        <begin position="76"/>
        <end position="99"/>
    </location>
</feature>
<dbReference type="AlphaFoldDB" id="A0A6S4UL58"/>
<keyword evidence="1" id="KW-0812">Transmembrane</keyword>